<feature type="compositionally biased region" description="Acidic residues" evidence="5">
    <location>
        <begin position="700"/>
        <end position="711"/>
    </location>
</feature>
<dbReference type="Pfam" id="PF08447">
    <property type="entry name" value="PAS_3"/>
    <property type="match status" value="1"/>
</dbReference>
<reference evidence="9 10" key="1">
    <citation type="submission" date="2020-11" db="EMBL/GenBank/DDBJ databases">
        <title>Kefir isolates.</title>
        <authorList>
            <person name="Marcisauskas S."/>
            <person name="Kim Y."/>
            <person name="Blasche S."/>
        </authorList>
    </citation>
    <scope>NUCLEOTIDE SEQUENCE [LARGE SCALE GENOMIC DNA]</scope>
    <source>
        <strain evidence="9 10">KR</strain>
    </source>
</reference>
<keyword evidence="4" id="KW-0863">Zinc-finger</keyword>
<evidence type="ECO:0000259" key="7">
    <source>
        <dbReference type="PROSITE" id="PS50114"/>
    </source>
</evidence>
<dbReference type="InterPro" id="IPR035965">
    <property type="entry name" value="PAS-like_dom_sf"/>
</dbReference>
<evidence type="ECO:0000256" key="2">
    <source>
        <dbReference type="ARBA" id="ARBA00022643"/>
    </source>
</evidence>
<evidence type="ECO:0000313" key="8">
    <source>
        <dbReference type="EMBL" id="KAG0655754.1"/>
    </source>
</evidence>
<feature type="region of interest" description="Disordered" evidence="5">
    <location>
        <begin position="360"/>
        <end position="390"/>
    </location>
</feature>
<dbReference type="CDD" id="cd00202">
    <property type="entry name" value="ZnF_GATA"/>
    <property type="match status" value="1"/>
</dbReference>
<feature type="compositionally biased region" description="Low complexity" evidence="5">
    <location>
        <begin position="1145"/>
        <end position="1155"/>
    </location>
</feature>
<dbReference type="PROSITE" id="PS50114">
    <property type="entry name" value="GATA_ZN_FINGER_2"/>
    <property type="match status" value="1"/>
</dbReference>
<dbReference type="GO" id="GO:0043565">
    <property type="term" value="F:sequence-specific DNA binding"/>
    <property type="evidence" value="ECO:0007669"/>
    <property type="project" value="InterPro"/>
</dbReference>
<feature type="region of interest" description="Disordered" evidence="5">
    <location>
        <begin position="695"/>
        <end position="764"/>
    </location>
</feature>
<dbReference type="InterPro" id="IPR013655">
    <property type="entry name" value="PAS_fold_3"/>
</dbReference>
<feature type="compositionally biased region" description="Polar residues" evidence="5">
    <location>
        <begin position="1165"/>
        <end position="1174"/>
    </location>
</feature>
<name>A0A9P7B304_RHOMI</name>
<dbReference type="PROSITE" id="PS00344">
    <property type="entry name" value="GATA_ZN_FINGER_1"/>
    <property type="match status" value="1"/>
</dbReference>
<dbReference type="InterPro" id="IPR000679">
    <property type="entry name" value="Znf_GATA"/>
</dbReference>
<sequence>MLLLRRLSYVATFDLLLVPEQPHRARRVSQPFRQREPLLNVIDTLHARQSLVPWPLDTFDAHPAAEICLRFRLLTGLARSRSCSSARIGDPAYRADVASSHPPPLLEPTACSVPPLVRDPHPVGPRRSLGRPLLRPASELTRRYTSNSTDGDKYNEMDSRVDDAYWSYGGGMDDSDLAATLGGLSPAMGGGTPSGVTGLSRPGGPLQRTVSEEVQHALGASLGYAAAAGSNVAGTSSGGRGSGAAYSTFDPMDHARLSPSAFDPSTFSRQFTLPKFASGGPSDPFGLGVGVTDPPSGCVAFPLGCCTFEGMLMPIQQRRSGFSPLPYGYEFGGSNITPRNEIPSQASPFYASNAYGAQQSYPSGSMQQSDTAARKQKQRQTPSSYPASTAASSVASSSGVAYTSTMPSSIAPAFTTSQARPTAAQAQLYQPTSAELESPVYAPYGSSVISVNPSSSTAYKMPSLSHNLPPAQPPTEVFNPTALGLPAPPAPGASSNFAGLYSSSGFDMLGVLARVAARPNPQIQVRFRLCPLVDARRFDQPLVFVSDTFVKMTGYSNEEIIGRNCRFLQTPGGGTVQGAPRKYTDGNAAHIQAGKESQSSLINYTKAGRPFINLVTIIPICWDTEEIAYFVGFQVDLVDQPNAILDRMRDGTYVVNYSLVGNAYNSAIIRNPTMPSISSATDSNKTVSMQAVEAGGAADGGDDWAMVDDSPEPAMRTSPPTNGQVSGAASGSNGLAAPPKNGSIGSTGYQKPSPGAQMSGAYGETSDKTDDALLDIVASSKMDALDNEIDRRAFHKFLLAQADDLVHVLSLKGSLLYCSPAVAKVLEYDASELVGATLASLCHPSDVVPVMRQLKDASIVSNSIVKLLYRVRRKHSGYVWIEAIGKLHIEPGKGRKCVIAIARPRDVMQMNWNELRQAGGLGDTEFFAKVDLRGTILTATQGTASVLGYSSQELIGSTLLDIALPEHRQSLEIALQQAQLGAPSTLRYKVRTRRGMSEVVTRFYPRHPEVEEESAPVTSRAPMHISVITQTNEVSSEERKSRGGFSLAAPVYVSVPGQSPAGSDADSSASGSNHSSREGSTTAPAFQSTFKTLVHPSSVSDNVFDELETRRPTSWQFELHQLQNMNKKLRDEKEYLIATRRKRGSASQSDSSKSRQSGKARRTSSETGSQASSNANRICQNCGRTDSPEWRSGPNGNKTLCNACGLRWAKSQKQSTGSSGSPSNSPLPSPSSAIAAFAPLSLSPPQQAGTAAARASPQSFISSLPKVEENFSQYSA</sequence>
<dbReference type="CDD" id="cd00130">
    <property type="entry name" value="PAS"/>
    <property type="match status" value="3"/>
</dbReference>
<feature type="domain" description="GATA-type" evidence="7">
    <location>
        <begin position="1173"/>
        <end position="1206"/>
    </location>
</feature>
<dbReference type="SMART" id="SM00086">
    <property type="entry name" value="PAC"/>
    <property type="match status" value="2"/>
</dbReference>
<evidence type="ECO:0000256" key="4">
    <source>
        <dbReference type="PROSITE-ProRule" id="PRU00094"/>
    </source>
</evidence>
<dbReference type="GO" id="GO:0005634">
    <property type="term" value="C:nucleus"/>
    <property type="evidence" value="ECO:0007669"/>
    <property type="project" value="TreeGrafter"/>
</dbReference>
<protein>
    <submittedName>
        <fullName evidence="9">Blue light receptor</fullName>
    </submittedName>
</protein>
<dbReference type="GO" id="GO:0006355">
    <property type="term" value="P:regulation of DNA-templated transcription"/>
    <property type="evidence" value="ECO:0007669"/>
    <property type="project" value="InterPro"/>
</dbReference>
<feature type="compositionally biased region" description="Low complexity" evidence="5">
    <location>
        <begin position="1059"/>
        <end position="1080"/>
    </location>
</feature>
<dbReference type="AlphaFoldDB" id="A0A9P7B304"/>
<evidence type="ECO:0000256" key="5">
    <source>
        <dbReference type="SAM" id="MobiDB-lite"/>
    </source>
</evidence>
<dbReference type="InterPro" id="IPR013088">
    <property type="entry name" value="Znf_NHR/GATA"/>
</dbReference>
<feature type="domain" description="PAS" evidence="6">
    <location>
        <begin position="791"/>
        <end position="857"/>
    </location>
</feature>
<keyword evidence="10" id="KW-1185">Reference proteome</keyword>
<evidence type="ECO:0000259" key="6">
    <source>
        <dbReference type="PROSITE" id="PS50112"/>
    </source>
</evidence>
<keyword evidence="4" id="KW-0862">Zinc</keyword>
<keyword evidence="3" id="KW-0157">Chromophore</keyword>
<organism evidence="9 10">
    <name type="scientific">Rhodotorula mucilaginosa</name>
    <name type="common">Yeast</name>
    <name type="synonym">Rhodotorula rubra</name>
    <dbReference type="NCBI Taxonomy" id="5537"/>
    <lineage>
        <taxon>Eukaryota</taxon>
        <taxon>Fungi</taxon>
        <taxon>Dikarya</taxon>
        <taxon>Basidiomycota</taxon>
        <taxon>Pucciniomycotina</taxon>
        <taxon>Microbotryomycetes</taxon>
        <taxon>Sporidiobolales</taxon>
        <taxon>Sporidiobolaceae</taxon>
        <taxon>Rhodotorula</taxon>
    </lineage>
</organism>
<dbReference type="PROSITE" id="PS50112">
    <property type="entry name" value="PAS"/>
    <property type="match status" value="3"/>
</dbReference>
<dbReference type="SUPFAM" id="SSF55785">
    <property type="entry name" value="PYP-like sensor domain (PAS domain)"/>
    <property type="match status" value="3"/>
</dbReference>
<dbReference type="OrthoDB" id="447251at2759"/>
<proteinExistence type="predicted"/>
<dbReference type="Proteomes" id="UP000777482">
    <property type="component" value="Unassembled WGS sequence"/>
</dbReference>
<dbReference type="Gene3D" id="3.30.450.20">
    <property type="entry name" value="PAS domain"/>
    <property type="match status" value="3"/>
</dbReference>
<feature type="region of interest" description="Disordered" evidence="5">
    <location>
        <begin position="1056"/>
        <end position="1083"/>
    </location>
</feature>
<keyword evidence="1" id="KW-0285">Flavoprotein</keyword>
<dbReference type="EMBL" id="PUHQ01000112">
    <property type="protein sequence ID" value="KAG0655754.1"/>
    <property type="molecule type" value="Genomic_DNA"/>
</dbReference>
<dbReference type="SMART" id="SM00401">
    <property type="entry name" value="ZnF_GATA"/>
    <property type="match status" value="1"/>
</dbReference>
<evidence type="ECO:0000256" key="3">
    <source>
        <dbReference type="ARBA" id="ARBA00022991"/>
    </source>
</evidence>
<feature type="region of interest" description="Disordered" evidence="5">
    <location>
        <begin position="1140"/>
        <end position="1174"/>
    </location>
</feature>
<feature type="compositionally biased region" description="Low complexity" evidence="5">
    <location>
        <begin position="726"/>
        <end position="737"/>
    </location>
</feature>
<evidence type="ECO:0000313" key="9">
    <source>
        <dbReference type="EMBL" id="KAG0656170.1"/>
    </source>
</evidence>
<accession>A0A9P7B304</accession>
<dbReference type="InterPro" id="IPR001610">
    <property type="entry name" value="PAC"/>
</dbReference>
<keyword evidence="4" id="KW-0479">Metal-binding</keyword>
<dbReference type="EMBL" id="PUHQ01000102">
    <property type="protein sequence ID" value="KAG0656170.1"/>
    <property type="molecule type" value="Genomic_DNA"/>
</dbReference>
<feature type="compositionally biased region" description="Low complexity" evidence="5">
    <location>
        <begin position="1218"/>
        <end position="1245"/>
    </location>
</feature>
<dbReference type="InterPro" id="IPR000014">
    <property type="entry name" value="PAS"/>
</dbReference>
<feature type="domain" description="PAS" evidence="6">
    <location>
        <begin position="930"/>
        <end position="982"/>
    </location>
</feature>
<dbReference type="SMART" id="SM00091">
    <property type="entry name" value="PAS"/>
    <property type="match status" value="3"/>
</dbReference>
<dbReference type="SUPFAM" id="SSF57716">
    <property type="entry name" value="Glucocorticoid receptor-like (DNA-binding domain)"/>
    <property type="match status" value="1"/>
</dbReference>
<evidence type="ECO:0000313" key="10">
    <source>
        <dbReference type="Proteomes" id="UP000777482"/>
    </source>
</evidence>
<dbReference type="PANTHER" id="PTHR47429:SF7">
    <property type="entry name" value="GATA-FACTOR"/>
    <property type="match status" value="1"/>
</dbReference>
<dbReference type="PANTHER" id="PTHR47429">
    <property type="entry name" value="PROTEIN TWIN LOV 1"/>
    <property type="match status" value="1"/>
</dbReference>
<feature type="compositionally biased region" description="Polar residues" evidence="5">
    <location>
        <begin position="360"/>
        <end position="371"/>
    </location>
</feature>
<feature type="domain" description="PAS" evidence="6">
    <location>
        <begin position="542"/>
        <end position="564"/>
    </location>
</feature>
<dbReference type="GO" id="GO:0008270">
    <property type="term" value="F:zinc ion binding"/>
    <property type="evidence" value="ECO:0007669"/>
    <property type="project" value="UniProtKB-KW"/>
</dbReference>
<dbReference type="Pfam" id="PF13426">
    <property type="entry name" value="PAS_9"/>
    <property type="match status" value="1"/>
</dbReference>
<evidence type="ECO:0000256" key="1">
    <source>
        <dbReference type="ARBA" id="ARBA00022630"/>
    </source>
</evidence>
<gene>
    <name evidence="9" type="primary">WC1_1</name>
    <name evidence="8" type="synonym">WC1_2</name>
    <name evidence="9" type="ORF">C6P46_000409</name>
    <name evidence="8" type="ORF">C6P46_000716</name>
</gene>
<dbReference type="Gene3D" id="3.30.50.10">
    <property type="entry name" value="Erythroid Transcription Factor GATA-1, subunit A"/>
    <property type="match status" value="1"/>
</dbReference>
<feature type="compositionally biased region" description="Low complexity" evidence="5">
    <location>
        <begin position="125"/>
        <end position="136"/>
    </location>
</feature>
<dbReference type="NCBIfam" id="TIGR00229">
    <property type="entry name" value="sensory_box"/>
    <property type="match status" value="1"/>
</dbReference>
<feature type="region of interest" description="Disordered" evidence="5">
    <location>
        <begin position="1212"/>
        <end position="1258"/>
    </location>
</feature>
<feature type="compositionally biased region" description="Low complexity" evidence="5">
    <location>
        <begin position="381"/>
        <end position="390"/>
    </location>
</feature>
<dbReference type="Pfam" id="PF00320">
    <property type="entry name" value="GATA"/>
    <property type="match status" value="1"/>
</dbReference>
<keyword evidence="2" id="KW-0288">FMN</keyword>
<feature type="region of interest" description="Disordered" evidence="5">
    <location>
        <begin position="99"/>
        <end position="156"/>
    </location>
</feature>
<comment type="caution">
    <text evidence="9">The sequence shown here is derived from an EMBL/GenBank/DDBJ whole genome shotgun (WGS) entry which is preliminary data.</text>
</comment>
<keyword evidence="9" id="KW-0675">Receptor</keyword>